<dbReference type="Gene3D" id="3.40.30.10">
    <property type="entry name" value="Glutaredoxin"/>
    <property type="match status" value="1"/>
</dbReference>
<dbReference type="AlphaFoldDB" id="A0A7S0J3Z2"/>
<gene>
    <name evidence="2" type="ORF">CLEP1334_LOCUS15783</name>
</gene>
<name>A0A7S0J3Z2_9EUKA</name>
<dbReference type="Pfam" id="PF01323">
    <property type="entry name" value="DSBA"/>
    <property type="match status" value="1"/>
</dbReference>
<evidence type="ECO:0000313" key="2">
    <source>
        <dbReference type="EMBL" id="CAD8540500.1"/>
    </source>
</evidence>
<dbReference type="EMBL" id="HBER01031387">
    <property type="protein sequence ID" value="CAD8540500.1"/>
    <property type="molecule type" value="Transcribed_RNA"/>
</dbReference>
<proteinExistence type="predicted"/>
<sequence length="170" mass="18466">MIDPGTQPEGEPYLDYNRRRWGGDGWTGSMKRMGRKEGAPYANWVTWPNTTHCSRLLLLAEKHDLGDAVIGRLYRACYEEGQNVSLRETVARVATEAGVPGGAEYVMSDAGVDELMSCLRSSKARNGKRVSAAPTFSLRVGSAEGPSFSGAQEAAAWLDLLEQCADHAEA</sequence>
<protein>
    <recommendedName>
        <fullName evidence="1">DSBA-like thioredoxin domain-containing protein</fullName>
    </recommendedName>
</protein>
<feature type="domain" description="DSBA-like thioredoxin" evidence="1">
    <location>
        <begin position="30"/>
        <end position="115"/>
    </location>
</feature>
<dbReference type="GO" id="GO:0016491">
    <property type="term" value="F:oxidoreductase activity"/>
    <property type="evidence" value="ECO:0007669"/>
    <property type="project" value="InterPro"/>
</dbReference>
<dbReference type="PANTHER" id="PTHR13887:SF46">
    <property type="entry name" value="DSBA-LIKE THIOREDOXIN DOMAIN-CONTAINING PROTEIN"/>
    <property type="match status" value="1"/>
</dbReference>
<evidence type="ECO:0000259" key="1">
    <source>
        <dbReference type="Pfam" id="PF01323"/>
    </source>
</evidence>
<organism evidence="2">
    <name type="scientific">Calcidiscus leptoporus</name>
    <dbReference type="NCBI Taxonomy" id="127549"/>
    <lineage>
        <taxon>Eukaryota</taxon>
        <taxon>Haptista</taxon>
        <taxon>Haptophyta</taxon>
        <taxon>Prymnesiophyceae</taxon>
        <taxon>Coccolithales</taxon>
        <taxon>Calcidiscaceae</taxon>
        <taxon>Calcidiscus</taxon>
    </lineage>
</organism>
<dbReference type="InterPro" id="IPR036249">
    <property type="entry name" value="Thioredoxin-like_sf"/>
</dbReference>
<dbReference type="PANTHER" id="PTHR13887">
    <property type="entry name" value="GLUTATHIONE S-TRANSFERASE KAPPA"/>
    <property type="match status" value="1"/>
</dbReference>
<dbReference type="SUPFAM" id="SSF52833">
    <property type="entry name" value="Thioredoxin-like"/>
    <property type="match status" value="1"/>
</dbReference>
<reference evidence="2" key="1">
    <citation type="submission" date="2021-01" db="EMBL/GenBank/DDBJ databases">
        <authorList>
            <person name="Corre E."/>
            <person name="Pelletier E."/>
            <person name="Niang G."/>
            <person name="Scheremetjew M."/>
            <person name="Finn R."/>
            <person name="Kale V."/>
            <person name="Holt S."/>
            <person name="Cochrane G."/>
            <person name="Meng A."/>
            <person name="Brown T."/>
            <person name="Cohen L."/>
        </authorList>
    </citation>
    <scope>NUCLEOTIDE SEQUENCE</scope>
    <source>
        <strain evidence="2">RCC1130</strain>
    </source>
</reference>
<accession>A0A7S0J3Z2</accession>
<dbReference type="InterPro" id="IPR001853">
    <property type="entry name" value="DSBA-like_thioredoxin_dom"/>
</dbReference>